<reference evidence="9 10" key="1">
    <citation type="submission" date="2020-02" db="EMBL/GenBank/DDBJ databases">
        <authorList>
            <person name="Ferguson B K."/>
        </authorList>
    </citation>
    <scope>NUCLEOTIDE SEQUENCE [LARGE SCALE GENOMIC DNA]</scope>
</reference>
<evidence type="ECO:0000256" key="7">
    <source>
        <dbReference type="ARBA" id="ARBA00029903"/>
    </source>
</evidence>
<feature type="domain" description="Phospholipase A2-like central" evidence="8">
    <location>
        <begin position="158"/>
        <end position="251"/>
    </location>
</feature>
<gene>
    <name evidence="9" type="ORF">NTEN_LOCUS22276</name>
</gene>
<protein>
    <recommendedName>
        <fullName evidence="3">phospholipase A2</fullName>
        <ecNumber evidence="3">3.1.1.4</ecNumber>
    </recommendedName>
    <alternativeName>
        <fullName evidence="7">Phosphatidylcholine 2-acylhydrolase</fullName>
    </alternativeName>
</protein>
<sequence length="266" mass="30674">MNRLSVLGLQIFVLPCRISSFRFSILGRFQYFHLLCKYGSKNRSKIYTGYRVYNTSKLQVLHHEQTVAVVETGPKRVMYTCELIEVKTDDEKKTTLDDISQYIRKKPMKLKFDQMMQLMQLCDQLPDRKVVGAKYNSATAAPPGKEIMQQRTFSNFGIFPGTKWCGTGDIATNYYDLGSEVVVDKCCRAHDICPVKVLGYAKKYELYNDSFITMSHCECDKQFSQCLKNAKNNIANSMGAVYFNLLGNNCMFNRNNKYFIGQKPRY</sequence>
<dbReference type="Pfam" id="PF05826">
    <property type="entry name" value="Phospholip_A2_2"/>
    <property type="match status" value="1"/>
</dbReference>
<dbReference type="EMBL" id="CADCXU010032720">
    <property type="protein sequence ID" value="CAB0018367.1"/>
    <property type="molecule type" value="Genomic_DNA"/>
</dbReference>
<dbReference type="InterPro" id="IPR036444">
    <property type="entry name" value="PLipase_A2_dom_sf"/>
</dbReference>
<proteinExistence type="predicted"/>
<evidence type="ECO:0000256" key="2">
    <source>
        <dbReference type="ARBA" id="ARBA00004613"/>
    </source>
</evidence>
<evidence type="ECO:0000256" key="1">
    <source>
        <dbReference type="ARBA" id="ARBA00001913"/>
    </source>
</evidence>
<name>A0A6H5HTS5_9HEMI</name>
<dbReference type="OrthoDB" id="6501032at2759"/>
<dbReference type="SUPFAM" id="SSF48619">
    <property type="entry name" value="Phospholipase A2, PLA2"/>
    <property type="match status" value="1"/>
</dbReference>
<accession>A0A6H5HTS5</accession>
<organism evidence="9 10">
    <name type="scientific">Nesidiocoris tenuis</name>
    <dbReference type="NCBI Taxonomy" id="355587"/>
    <lineage>
        <taxon>Eukaryota</taxon>
        <taxon>Metazoa</taxon>
        <taxon>Ecdysozoa</taxon>
        <taxon>Arthropoda</taxon>
        <taxon>Hexapoda</taxon>
        <taxon>Insecta</taxon>
        <taxon>Pterygota</taxon>
        <taxon>Neoptera</taxon>
        <taxon>Paraneoptera</taxon>
        <taxon>Hemiptera</taxon>
        <taxon>Heteroptera</taxon>
        <taxon>Panheteroptera</taxon>
        <taxon>Cimicomorpha</taxon>
        <taxon>Miridae</taxon>
        <taxon>Dicyphina</taxon>
        <taxon>Nesidiocoris</taxon>
    </lineage>
</organism>
<dbReference type="GO" id="GO:0050482">
    <property type="term" value="P:arachidonate secretion"/>
    <property type="evidence" value="ECO:0007669"/>
    <property type="project" value="InterPro"/>
</dbReference>
<evidence type="ECO:0000256" key="3">
    <source>
        <dbReference type="ARBA" id="ARBA00013278"/>
    </source>
</evidence>
<dbReference type="GO" id="GO:0016042">
    <property type="term" value="P:lipid catabolic process"/>
    <property type="evidence" value="ECO:0007669"/>
    <property type="project" value="UniProtKB-KW"/>
</dbReference>
<comment type="subcellular location">
    <subcellularLocation>
        <location evidence="2">Secreted</location>
    </subcellularLocation>
</comment>
<evidence type="ECO:0000313" key="9">
    <source>
        <dbReference type="EMBL" id="CAB0018367.1"/>
    </source>
</evidence>
<evidence type="ECO:0000256" key="6">
    <source>
        <dbReference type="ARBA" id="ARBA00023098"/>
    </source>
</evidence>
<dbReference type="AlphaFoldDB" id="A0A6H5HTS5"/>
<dbReference type="InterPro" id="IPR016090">
    <property type="entry name" value="PLA2-like_dom"/>
</dbReference>
<dbReference type="GO" id="GO:0004623">
    <property type="term" value="F:phospholipase A2 activity"/>
    <property type="evidence" value="ECO:0007669"/>
    <property type="project" value="UniProtKB-EC"/>
</dbReference>
<dbReference type="InterPro" id="IPR033113">
    <property type="entry name" value="PLA2_histidine"/>
</dbReference>
<evidence type="ECO:0000259" key="8">
    <source>
        <dbReference type="Pfam" id="PF05826"/>
    </source>
</evidence>
<evidence type="ECO:0000313" key="10">
    <source>
        <dbReference type="Proteomes" id="UP000479000"/>
    </source>
</evidence>
<keyword evidence="5" id="KW-0442">Lipid degradation</keyword>
<keyword evidence="4" id="KW-0964">Secreted</keyword>
<dbReference type="Proteomes" id="UP000479000">
    <property type="component" value="Unassembled WGS sequence"/>
</dbReference>
<keyword evidence="6" id="KW-0443">Lipid metabolism</keyword>
<dbReference type="GO" id="GO:0006644">
    <property type="term" value="P:phospholipid metabolic process"/>
    <property type="evidence" value="ECO:0007669"/>
    <property type="project" value="InterPro"/>
</dbReference>
<evidence type="ECO:0000256" key="4">
    <source>
        <dbReference type="ARBA" id="ARBA00022525"/>
    </source>
</evidence>
<dbReference type="Gene3D" id="1.20.90.10">
    <property type="entry name" value="Phospholipase A2 domain"/>
    <property type="match status" value="1"/>
</dbReference>
<comment type="cofactor">
    <cofactor evidence="1">
        <name>Ca(2+)</name>
        <dbReference type="ChEBI" id="CHEBI:29108"/>
    </cofactor>
</comment>
<evidence type="ECO:0000256" key="5">
    <source>
        <dbReference type="ARBA" id="ARBA00022963"/>
    </source>
</evidence>
<keyword evidence="10" id="KW-1185">Reference proteome</keyword>
<dbReference type="GO" id="GO:0005576">
    <property type="term" value="C:extracellular region"/>
    <property type="evidence" value="ECO:0007669"/>
    <property type="project" value="UniProtKB-SubCell"/>
</dbReference>
<dbReference type="EC" id="3.1.1.4" evidence="3"/>
<dbReference type="PROSITE" id="PS00118">
    <property type="entry name" value="PA2_HIS"/>
    <property type="match status" value="1"/>
</dbReference>
<dbReference type="PANTHER" id="PTHR12253">
    <property type="entry name" value="RH14732P"/>
    <property type="match status" value="1"/>
</dbReference>